<organism evidence="1 2">
    <name type="scientific">Priestia megaterium Q3</name>
    <dbReference type="NCBI Taxonomy" id="1452722"/>
    <lineage>
        <taxon>Bacteria</taxon>
        <taxon>Bacillati</taxon>
        <taxon>Bacillota</taxon>
        <taxon>Bacilli</taxon>
        <taxon>Bacillales</taxon>
        <taxon>Bacillaceae</taxon>
        <taxon>Priestia</taxon>
    </lineage>
</organism>
<accession>A0A806TSC0</accession>
<dbReference type="EMBL" id="CP010586">
    <property type="protein sequence ID" value="AKP77297.1"/>
    <property type="molecule type" value="Genomic_DNA"/>
</dbReference>
<dbReference type="AlphaFoldDB" id="A0A806TSC0"/>
<protein>
    <submittedName>
        <fullName evidence="1">Uncharacterized protein</fullName>
    </submittedName>
</protein>
<evidence type="ECO:0000313" key="2">
    <source>
        <dbReference type="Proteomes" id="UP000036410"/>
    </source>
</evidence>
<reference evidence="1 2" key="1">
    <citation type="submission" date="2015-01" db="EMBL/GenBank/DDBJ databases">
        <title>Genome sequence of bacillus megaterium Q3.</title>
        <authorList>
            <person name="Wang Y."/>
            <person name="Luo K."/>
            <person name="Bai L."/>
            <person name="Luo F."/>
        </authorList>
    </citation>
    <scope>NUCLEOTIDE SEQUENCE [LARGE SCALE GENOMIC DNA]</scope>
    <source>
        <strain evidence="1 2">Q3</strain>
    </source>
</reference>
<dbReference type="Proteomes" id="UP000036410">
    <property type="component" value="Chromosome"/>
</dbReference>
<name>A0A806TSC0_PRIMG</name>
<gene>
    <name evidence="1" type="ORF">AS52_02335</name>
</gene>
<evidence type="ECO:0000313" key="1">
    <source>
        <dbReference type="EMBL" id="AKP77297.1"/>
    </source>
</evidence>
<sequence length="70" mass="8327">MINQQLLSLTRGHIEPQVIAKKVGVSRITLYKQLKNPEFNAEIDRRIQKFKDFGEVLMIFKLHETVQPYW</sequence>
<proteinExistence type="predicted"/>
<dbReference type="Gene3D" id="1.10.10.60">
    <property type="entry name" value="Homeodomain-like"/>
    <property type="match status" value="1"/>
</dbReference>